<feature type="transmembrane region" description="Helical" evidence="7">
    <location>
        <begin position="238"/>
        <end position="256"/>
    </location>
</feature>
<dbReference type="GO" id="GO:0055085">
    <property type="term" value="P:transmembrane transport"/>
    <property type="evidence" value="ECO:0007669"/>
    <property type="project" value="InterPro"/>
</dbReference>
<dbReference type="InterPro" id="IPR000515">
    <property type="entry name" value="MetI-like"/>
</dbReference>
<dbReference type="CDD" id="cd06261">
    <property type="entry name" value="TM_PBP2"/>
    <property type="match status" value="1"/>
</dbReference>
<evidence type="ECO:0000256" key="8">
    <source>
        <dbReference type="SAM" id="MobiDB-lite"/>
    </source>
</evidence>
<dbReference type="Gene3D" id="1.10.3720.10">
    <property type="entry name" value="MetI-like"/>
    <property type="match status" value="1"/>
</dbReference>
<evidence type="ECO:0000259" key="9">
    <source>
        <dbReference type="PROSITE" id="PS50928"/>
    </source>
</evidence>
<dbReference type="Proteomes" id="UP000641932">
    <property type="component" value="Unassembled WGS sequence"/>
</dbReference>
<keyword evidence="3" id="KW-1003">Cell membrane</keyword>
<feature type="transmembrane region" description="Helical" evidence="7">
    <location>
        <begin position="42"/>
        <end position="62"/>
    </location>
</feature>
<evidence type="ECO:0000256" key="2">
    <source>
        <dbReference type="ARBA" id="ARBA00022448"/>
    </source>
</evidence>
<keyword evidence="2 7" id="KW-0813">Transport</keyword>
<comment type="similarity">
    <text evidence="7">Belongs to the binding-protein-dependent transport system permease family.</text>
</comment>
<keyword evidence="5 7" id="KW-1133">Transmembrane helix</keyword>
<evidence type="ECO:0000256" key="5">
    <source>
        <dbReference type="ARBA" id="ARBA00022989"/>
    </source>
</evidence>
<evidence type="ECO:0000256" key="6">
    <source>
        <dbReference type="ARBA" id="ARBA00023136"/>
    </source>
</evidence>
<dbReference type="AlphaFoldDB" id="A0A918DRT7"/>
<accession>A0A918DRT7</accession>
<comment type="caution">
    <text evidence="10">The sequence shown here is derived from an EMBL/GenBank/DDBJ whole genome shotgun (WGS) entry which is preliminary data.</text>
</comment>
<keyword evidence="4 7" id="KW-0812">Transmembrane</keyword>
<dbReference type="SUPFAM" id="SSF161098">
    <property type="entry name" value="MetI-like"/>
    <property type="match status" value="1"/>
</dbReference>
<organism evidence="10 11">
    <name type="scientific">Wenjunlia tyrosinilytica</name>
    <dbReference type="NCBI Taxonomy" id="1544741"/>
    <lineage>
        <taxon>Bacteria</taxon>
        <taxon>Bacillati</taxon>
        <taxon>Actinomycetota</taxon>
        <taxon>Actinomycetes</taxon>
        <taxon>Kitasatosporales</taxon>
        <taxon>Streptomycetaceae</taxon>
        <taxon>Wenjunlia</taxon>
    </lineage>
</organism>
<reference evidence="10" key="2">
    <citation type="submission" date="2020-09" db="EMBL/GenBank/DDBJ databases">
        <authorList>
            <person name="Sun Q."/>
            <person name="Zhou Y."/>
        </authorList>
    </citation>
    <scope>NUCLEOTIDE SEQUENCE</scope>
    <source>
        <strain evidence="10">CGMCC 4.7201</strain>
    </source>
</reference>
<name>A0A918DRT7_9ACTN</name>
<dbReference type="GO" id="GO:0005886">
    <property type="term" value="C:plasma membrane"/>
    <property type="evidence" value="ECO:0007669"/>
    <property type="project" value="UniProtKB-SubCell"/>
</dbReference>
<feature type="region of interest" description="Disordered" evidence="8">
    <location>
        <begin position="1"/>
        <end position="36"/>
    </location>
</feature>
<evidence type="ECO:0000256" key="4">
    <source>
        <dbReference type="ARBA" id="ARBA00022692"/>
    </source>
</evidence>
<dbReference type="RefSeq" id="WP_189129878.1">
    <property type="nucleotide sequence ID" value="NZ_BMMS01000002.1"/>
</dbReference>
<evidence type="ECO:0000256" key="1">
    <source>
        <dbReference type="ARBA" id="ARBA00004651"/>
    </source>
</evidence>
<sequence>MASITKAPKGSSGTARANAGPAGGPGHRPPARTRPRPPLRRIAVPWLFLAPVLALFGVFKFWPTIWGMYLSFFEVRPYLGNRWTGWDNFTAAFHDDLLRSALWHTVIDAGATVVASALLGFGLALLLEGPARHVRLLRTAAFLPVVTAMVAVAELWSTLLFPGEYGSLNSLLGHLGLGPMPFLSDPDSSLASVMLVQVWKSAPYDMVIFVAGLAGIDRQLYEAAALDGAGAWQRLRHVTIPALSPVTTIVLTLGLIRGLRVFTEIYVLTGGGPAGSTESIVTYVYKEGIQNNDLGTASAVSTVLFLVTVLLTCLTLWWRNRKEAA</sequence>
<dbReference type="PANTHER" id="PTHR30193">
    <property type="entry name" value="ABC TRANSPORTER PERMEASE PROTEIN"/>
    <property type="match status" value="1"/>
</dbReference>
<evidence type="ECO:0000313" key="11">
    <source>
        <dbReference type="Proteomes" id="UP000641932"/>
    </source>
</evidence>
<dbReference type="InterPro" id="IPR051393">
    <property type="entry name" value="ABC_transporter_permease"/>
</dbReference>
<feature type="transmembrane region" description="Helical" evidence="7">
    <location>
        <begin position="101"/>
        <end position="127"/>
    </location>
</feature>
<evidence type="ECO:0000256" key="7">
    <source>
        <dbReference type="RuleBase" id="RU363032"/>
    </source>
</evidence>
<keyword evidence="6 7" id="KW-0472">Membrane</keyword>
<feature type="transmembrane region" description="Helical" evidence="7">
    <location>
        <begin position="139"/>
        <end position="161"/>
    </location>
</feature>
<comment type="subcellular location">
    <subcellularLocation>
        <location evidence="1 7">Cell membrane</location>
        <topology evidence="1 7">Multi-pass membrane protein</topology>
    </subcellularLocation>
</comment>
<dbReference type="PANTHER" id="PTHR30193:SF37">
    <property type="entry name" value="INNER MEMBRANE ABC TRANSPORTER PERMEASE PROTEIN YCJO"/>
    <property type="match status" value="1"/>
</dbReference>
<dbReference type="PROSITE" id="PS50928">
    <property type="entry name" value="ABC_TM1"/>
    <property type="match status" value="1"/>
</dbReference>
<gene>
    <name evidence="10" type="ORF">GCM10012280_05900</name>
</gene>
<feature type="domain" description="ABC transmembrane type-1" evidence="9">
    <location>
        <begin position="102"/>
        <end position="315"/>
    </location>
</feature>
<evidence type="ECO:0000256" key="3">
    <source>
        <dbReference type="ARBA" id="ARBA00022475"/>
    </source>
</evidence>
<protein>
    <submittedName>
        <fullName evidence="10">Sugar ABC transporter permease</fullName>
    </submittedName>
</protein>
<proteinExistence type="inferred from homology"/>
<keyword evidence="11" id="KW-1185">Reference proteome</keyword>
<dbReference type="Pfam" id="PF00528">
    <property type="entry name" value="BPD_transp_1"/>
    <property type="match status" value="1"/>
</dbReference>
<dbReference type="EMBL" id="BMMS01000002">
    <property type="protein sequence ID" value="GGO81507.1"/>
    <property type="molecule type" value="Genomic_DNA"/>
</dbReference>
<feature type="transmembrane region" description="Helical" evidence="7">
    <location>
        <begin position="297"/>
        <end position="318"/>
    </location>
</feature>
<evidence type="ECO:0000313" key="10">
    <source>
        <dbReference type="EMBL" id="GGO81507.1"/>
    </source>
</evidence>
<reference evidence="10" key="1">
    <citation type="journal article" date="2014" name="Int. J. Syst. Evol. Microbiol.">
        <title>Complete genome sequence of Corynebacterium casei LMG S-19264T (=DSM 44701T), isolated from a smear-ripened cheese.</title>
        <authorList>
            <consortium name="US DOE Joint Genome Institute (JGI-PGF)"/>
            <person name="Walter F."/>
            <person name="Albersmeier A."/>
            <person name="Kalinowski J."/>
            <person name="Ruckert C."/>
        </authorList>
    </citation>
    <scope>NUCLEOTIDE SEQUENCE</scope>
    <source>
        <strain evidence="10">CGMCC 4.7201</strain>
    </source>
</reference>
<dbReference type="InterPro" id="IPR035906">
    <property type="entry name" value="MetI-like_sf"/>
</dbReference>